<evidence type="ECO:0000256" key="9">
    <source>
        <dbReference type="RuleBase" id="RU004169"/>
    </source>
</evidence>
<comment type="caution">
    <text evidence="11">The sequence shown here is derived from an EMBL/GenBank/DDBJ whole genome shotgun (WGS) entry which is preliminary data.</text>
</comment>
<dbReference type="AlphaFoldDB" id="A0A846MYZ3"/>
<evidence type="ECO:0000256" key="4">
    <source>
        <dbReference type="ARBA" id="ARBA00022793"/>
    </source>
</evidence>
<dbReference type="Pfam" id="PF01208">
    <property type="entry name" value="URO-D"/>
    <property type="match status" value="1"/>
</dbReference>
<dbReference type="PROSITE" id="PS00906">
    <property type="entry name" value="UROD_1"/>
    <property type="match status" value="1"/>
</dbReference>
<sequence length="346" mass="37318">MSCLFLDVLNGKSLEKAPPLWLMRQAGRYLPEYRETRAKAGSFLKLCGNPELASEVTLQPIRRFDFDAAIIFSDILTVPIALGHPVTFDEGPKLPALTPSREAVEALERDPAQWMPRLAPVYEALALTRDSLAPEKALIGFAGAPWTLAVYMAGGGNDEQKAARLWAYRDPESFSALIGLLVDCVSQHLIWQIEAGAQVVQLFDSWAEGLPFDLFAEYVAKPAAQVVEKVRAAKPDVKIIGFPRAANMDGLQHYAGVSGVDGISIAPSTSASWAVEHLGVNFGKTIQGNLDPLALIAGGEALKSRVEAILAATKGKPFIFNLGHGILPPTPIEHVHELVKLVRGGA</sequence>
<comment type="similarity">
    <text evidence="2 7 9">Belongs to the uroporphyrinogen decarboxylase family.</text>
</comment>
<evidence type="ECO:0000256" key="3">
    <source>
        <dbReference type="ARBA" id="ARBA00012288"/>
    </source>
</evidence>
<dbReference type="InterPro" id="IPR000257">
    <property type="entry name" value="Uroporphyrinogen_deCOase"/>
</dbReference>
<feature type="domain" description="Uroporphyrinogen decarboxylase (URO-D)" evidence="10">
    <location>
        <begin position="19"/>
        <end position="28"/>
    </location>
</feature>
<dbReference type="Gene3D" id="3.20.20.210">
    <property type="match status" value="1"/>
</dbReference>
<comment type="subcellular location">
    <subcellularLocation>
        <location evidence="7">Cytoplasm</location>
    </subcellularLocation>
</comment>
<accession>A0A846MYZ3</accession>
<evidence type="ECO:0000256" key="7">
    <source>
        <dbReference type="HAMAP-Rule" id="MF_00218"/>
    </source>
</evidence>
<comment type="catalytic activity">
    <reaction evidence="7 8">
        <text>uroporphyrinogen III + 4 H(+) = coproporphyrinogen III + 4 CO2</text>
        <dbReference type="Rhea" id="RHEA:19865"/>
        <dbReference type="ChEBI" id="CHEBI:15378"/>
        <dbReference type="ChEBI" id="CHEBI:16526"/>
        <dbReference type="ChEBI" id="CHEBI:57308"/>
        <dbReference type="ChEBI" id="CHEBI:57309"/>
        <dbReference type="EC" id="4.1.1.37"/>
    </reaction>
</comment>
<proteinExistence type="inferred from homology"/>
<keyword evidence="4 7" id="KW-0210">Decarboxylase</keyword>
<feature type="binding site" evidence="7">
    <location>
        <position position="74"/>
    </location>
    <ligand>
        <name>substrate</name>
    </ligand>
</feature>
<protein>
    <recommendedName>
        <fullName evidence="3 7">Uroporphyrinogen decarboxylase</fullName>
        <shortName evidence="7">UPD</shortName>
        <shortName evidence="7">URO-D</shortName>
        <ecNumber evidence="3 7">4.1.1.37</ecNumber>
    </recommendedName>
</protein>
<feature type="binding site" evidence="7">
    <location>
        <position position="151"/>
    </location>
    <ligand>
        <name>substrate</name>
    </ligand>
</feature>
<evidence type="ECO:0000256" key="8">
    <source>
        <dbReference type="RuleBase" id="RU000554"/>
    </source>
</evidence>
<feature type="binding site" evidence="7">
    <location>
        <begin position="24"/>
        <end position="28"/>
    </location>
    <ligand>
        <name>substrate</name>
    </ligand>
</feature>
<dbReference type="PANTHER" id="PTHR21091">
    <property type="entry name" value="METHYLTETRAHYDROFOLATE:HOMOCYSTEINE METHYLTRANSFERASE RELATED"/>
    <property type="match status" value="1"/>
</dbReference>
<feature type="binding site" evidence="7">
    <location>
        <position position="205"/>
    </location>
    <ligand>
        <name>substrate</name>
    </ligand>
</feature>
<dbReference type="GO" id="GO:0019353">
    <property type="term" value="P:protoporphyrinogen IX biosynthetic process from glutamate"/>
    <property type="evidence" value="ECO:0007669"/>
    <property type="project" value="TreeGrafter"/>
</dbReference>
<organism evidence="11 12">
    <name type="scientific">Rhizomicrobium palustre</name>
    <dbReference type="NCBI Taxonomy" id="189966"/>
    <lineage>
        <taxon>Bacteria</taxon>
        <taxon>Pseudomonadati</taxon>
        <taxon>Pseudomonadota</taxon>
        <taxon>Alphaproteobacteria</taxon>
        <taxon>Micropepsales</taxon>
        <taxon>Micropepsaceae</taxon>
        <taxon>Rhizomicrobium</taxon>
    </lineage>
</organism>
<keyword evidence="5 7" id="KW-0456">Lyase</keyword>
<comment type="subunit">
    <text evidence="7">Homodimer.</text>
</comment>
<reference evidence="11 12" key="1">
    <citation type="submission" date="2020-03" db="EMBL/GenBank/DDBJ databases">
        <title>Genomic Encyclopedia of Type Strains, Phase IV (KMG-IV): sequencing the most valuable type-strain genomes for metagenomic binning, comparative biology and taxonomic classification.</title>
        <authorList>
            <person name="Goeker M."/>
        </authorList>
    </citation>
    <scope>NUCLEOTIDE SEQUENCE [LARGE SCALE GENOMIC DNA]</scope>
    <source>
        <strain evidence="11 12">DSM 19867</strain>
    </source>
</reference>
<evidence type="ECO:0000313" key="11">
    <source>
        <dbReference type="EMBL" id="NIK88180.1"/>
    </source>
</evidence>
<evidence type="ECO:0000259" key="10">
    <source>
        <dbReference type="PROSITE" id="PS00906"/>
    </source>
</evidence>
<comment type="function">
    <text evidence="7">Catalyzes the decarboxylation of four acetate groups of uroporphyrinogen-III to yield coproporphyrinogen-III.</text>
</comment>
<evidence type="ECO:0000256" key="5">
    <source>
        <dbReference type="ARBA" id="ARBA00023239"/>
    </source>
</evidence>
<dbReference type="InterPro" id="IPR006361">
    <property type="entry name" value="Uroporphyrinogen_deCO2ase_HemE"/>
</dbReference>
<dbReference type="PANTHER" id="PTHR21091:SF169">
    <property type="entry name" value="UROPORPHYRINOGEN DECARBOXYLASE"/>
    <property type="match status" value="1"/>
</dbReference>
<dbReference type="InterPro" id="IPR038071">
    <property type="entry name" value="UROD/MetE-like_sf"/>
</dbReference>
<dbReference type="EMBL" id="JAASRM010000001">
    <property type="protein sequence ID" value="NIK88180.1"/>
    <property type="molecule type" value="Genomic_DNA"/>
</dbReference>
<evidence type="ECO:0000313" key="12">
    <source>
        <dbReference type="Proteomes" id="UP000570514"/>
    </source>
</evidence>
<evidence type="ECO:0000256" key="6">
    <source>
        <dbReference type="ARBA" id="ARBA00023244"/>
    </source>
</evidence>
<dbReference type="EC" id="4.1.1.37" evidence="3 7"/>
<dbReference type="HAMAP" id="MF_00218">
    <property type="entry name" value="URO_D"/>
    <property type="match status" value="1"/>
</dbReference>
<dbReference type="CDD" id="cd00717">
    <property type="entry name" value="URO-D"/>
    <property type="match status" value="1"/>
</dbReference>
<keyword evidence="6 7" id="KW-0627">Porphyrin biosynthesis</keyword>
<dbReference type="NCBIfam" id="TIGR01464">
    <property type="entry name" value="hemE"/>
    <property type="match status" value="1"/>
</dbReference>
<evidence type="ECO:0000256" key="2">
    <source>
        <dbReference type="ARBA" id="ARBA00009935"/>
    </source>
</evidence>
<dbReference type="Proteomes" id="UP000570514">
    <property type="component" value="Unassembled WGS sequence"/>
</dbReference>
<keyword evidence="7" id="KW-0963">Cytoplasm</keyword>
<feature type="binding site" evidence="7">
    <location>
        <position position="324"/>
    </location>
    <ligand>
        <name>substrate</name>
    </ligand>
</feature>
<comment type="pathway">
    <text evidence="1 7 8">Porphyrin-containing compound metabolism; protoporphyrin-IX biosynthesis; coproporphyrinogen-III from 5-aminolevulinate: step 4/4.</text>
</comment>
<gene>
    <name evidence="7" type="primary">hemE</name>
    <name evidence="11" type="ORF">FHS83_001498</name>
</gene>
<dbReference type="GO" id="GO:0004853">
    <property type="term" value="F:uroporphyrinogen decarboxylase activity"/>
    <property type="evidence" value="ECO:0007669"/>
    <property type="project" value="UniProtKB-UniRule"/>
</dbReference>
<evidence type="ECO:0000256" key="1">
    <source>
        <dbReference type="ARBA" id="ARBA00004804"/>
    </source>
</evidence>
<dbReference type="SUPFAM" id="SSF51726">
    <property type="entry name" value="UROD/MetE-like"/>
    <property type="match status" value="1"/>
</dbReference>
<dbReference type="GO" id="GO:0005829">
    <property type="term" value="C:cytosol"/>
    <property type="evidence" value="ECO:0007669"/>
    <property type="project" value="TreeGrafter"/>
</dbReference>
<name>A0A846MYZ3_9PROT</name>
<feature type="site" description="Transition state stabilizer" evidence="7">
    <location>
        <position position="74"/>
    </location>
</feature>
<dbReference type="UniPathway" id="UPA00251">
    <property type="reaction ID" value="UER00321"/>
</dbReference>
<comment type="caution">
    <text evidence="7">Lacks conserved residue(s) required for the propagation of feature annotation.</text>
</comment>
<keyword evidence="12" id="KW-1185">Reference proteome</keyword>